<dbReference type="PANTHER" id="PTHR46577:SF1">
    <property type="entry name" value="HTH-TYPE TRANSCRIPTIONAL REGULATORY PROTEIN GABR"/>
    <property type="match status" value="1"/>
</dbReference>
<keyword evidence="3" id="KW-0805">Transcription regulation</keyword>
<dbReference type="InterPro" id="IPR036390">
    <property type="entry name" value="WH_DNA-bd_sf"/>
</dbReference>
<dbReference type="GO" id="GO:0003700">
    <property type="term" value="F:DNA-binding transcription factor activity"/>
    <property type="evidence" value="ECO:0007669"/>
    <property type="project" value="InterPro"/>
</dbReference>
<comment type="similarity">
    <text evidence="1">In the C-terminal section; belongs to the class-I pyridoxal-phosphate-dependent aminotransferase family.</text>
</comment>
<dbReference type="Gene3D" id="1.10.10.10">
    <property type="entry name" value="Winged helix-like DNA-binding domain superfamily/Winged helix DNA-binding domain"/>
    <property type="match status" value="1"/>
</dbReference>
<dbReference type="SMART" id="SM00345">
    <property type="entry name" value="HTH_GNTR"/>
    <property type="match status" value="1"/>
</dbReference>
<evidence type="ECO:0000313" key="7">
    <source>
        <dbReference type="EMBL" id="KMT21249.1"/>
    </source>
</evidence>
<dbReference type="InterPro" id="IPR015424">
    <property type="entry name" value="PyrdxlP-dep_Trfase"/>
</dbReference>
<dbReference type="Pfam" id="PF00392">
    <property type="entry name" value="GntR"/>
    <property type="match status" value="1"/>
</dbReference>
<dbReference type="InterPro" id="IPR015421">
    <property type="entry name" value="PyrdxlP-dep_Trfase_major"/>
</dbReference>
<evidence type="ECO:0000256" key="3">
    <source>
        <dbReference type="ARBA" id="ARBA00023015"/>
    </source>
</evidence>
<keyword evidence="7" id="KW-0808">Transferase</keyword>
<dbReference type="PANTHER" id="PTHR46577">
    <property type="entry name" value="HTH-TYPE TRANSCRIPTIONAL REGULATORY PROTEIN GABR"/>
    <property type="match status" value="1"/>
</dbReference>
<keyword evidence="5" id="KW-0804">Transcription</keyword>
<dbReference type="SUPFAM" id="SSF46785">
    <property type="entry name" value="Winged helix' DNA-binding domain"/>
    <property type="match status" value="1"/>
</dbReference>
<evidence type="ECO:0000256" key="4">
    <source>
        <dbReference type="ARBA" id="ARBA00023125"/>
    </source>
</evidence>
<keyword evidence="7" id="KW-0032">Aminotransferase</keyword>
<dbReference type="SUPFAM" id="SSF53383">
    <property type="entry name" value="PLP-dependent transferases"/>
    <property type="match status" value="1"/>
</dbReference>
<dbReference type="EC" id="2.6.1.57" evidence="7"/>
<keyword evidence="4" id="KW-0238">DNA-binding</keyword>
<dbReference type="PATRIC" id="fig|1121307.3.peg.865"/>
<dbReference type="Proteomes" id="UP000036756">
    <property type="component" value="Unassembled WGS sequence"/>
</dbReference>
<dbReference type="PROSITE" id="PS50949">
    <property type="entry name" value="HTH_GNTR"/>
    <property type="match status" value="1"/>
</dbReference>
<dbReference type="InterPro" id="IPR015422">
    <property type="entry name" value="PyrdxlP-dep_Trfase_small"/>
</dbReference>
<dbReference type="CDD" id="cd00609">
    <property type="entry name" value="AAT_like"/>
    <property type="match status" value="1"/>
</dbReference>
<dbReference type="Gene3D" id="3.40.640.10">
    <property type="entry name" value="Type I PLP-dependent aspartate aminotransferase-like (Major domain)"/>
    <property type="match status" value="1"/>
</dbReference>
<dbReference type="InterPro" id="IPR036388">
    <property type="entry name" value="WH-like_DNA-bd_sf"/>
</dbReference>
<dbReference type="STRING" id="1121307.CLCY_2c00090"/>
<comment type="caution">
    <text evidence="7">The sequence shown here is derived from an EMBL/GenBank/DDBJ whole genome shotgun (WGS) entry which is preliminary data.</text>
</comment>
<evidence type="ECO:0000256" key="2">
    <source>
        <dbReference type="ARBA" id="ARBA00022898"/>
    </source>
</evidence>
<sequence length="484" mass="55005">MAFHEFIQLDKNSPEAMYIQIYNEIKKFIENGSLKPHEKLPAIRNLGSKLSVNNVTIVNAYKMLEQNGLVYSKVGSGTFVKGDDNLSNVEDKENIKKSLTGPKEGTVHENKSEINFATLTPDPVYFPVQEFKEAMNEVLDRDGGYAFAYQEAKGYYPLRESLRDYIINRKVNTDIEDIHIISGAQQGIDIVSKALINFNDTIVVESPTYTGALAAFRSRGANIIEVPIISGGMDLELLEEALKKYSPKLIYVMTSFQNPTGISYSDEKKQGLLFLAKKYNTYILEDDYLPELKFSGKETYPVKAIDTEDRVIYLKSFSKIFMPGIRLGFLAVPKSLTSNIMSAKHTSDISTSSLMQRTFDLYIRKKKWQGHIERMSKIYKNKYDITIKALREVTPFIEFDNPEGGIHIYCKSDMDSLMLGSIIKQRGASVVPGRVFYLDNREDTHFRLSFAAVEDDKIEEGIKIIRNAYMDLKNLNSGNLFPYL</sequence>
<dbReference type="OrthoDB" id="9802328at2"/>
<gene>
    <name evidence="7" type="ORF">CLCY_2c00090</name>
</gene>
<keyword evidence="2" id="KW-0663">Pyridoxal phosphate</keyword>
<proteinExistence type="inferred from homology"/>
<dbReference type="InterPro" id="IPR051446">
    <property type="entry name" value="HTH_trans_reg/aminotransferase"/>
</dbReference>
<dbReference type="EMBL" id="LFVU01000027">
    <property type="protein sequence ID" value="KMT21249.1"/>
    <property type="molecule type" value="Genomic_DNA"/>
</dbReference>
<organism evidence="7 8">
    <name type="scientific">Clostridium cylindrosporum DSM 605</name>
    <dbReference type="NCBI Taxonomy" id="1121307"/>
    <lineage>
        <taxon>Bacteria</taxon>
        <taxon>Bacillati</taxon>
        <taxon>Bacillota</taxon>
        <taxon>Clostridia</taxon>
        <taxon>Eubacteriales</taxon>
        <taxon>Clostridiaceae</taxon>
        <taxon>Clostridium</taxon>
    </lineage>
</organism>
<dbReference type="Gene3D" id="3.90.1150.10">
    <property type="entry name" value="Aspartate Aminotransferase, domain 1"/>
    <property type="match status" value="1"/>
</dbReference>
<evidence type="ECO:0000259" key="6">
    <source>
        <dbReference type="PROSITE" id="PS50949"/>
    </source>
</evidence>
<dbReference type="GO" id="GO:0008483">
    <property type="term" value="F:transaminase activity"/>
    <property type="evidence" value="ECO:0007669"/>
    <property type="project" value="UniProtKB-KW"/>
</dbReference>
<protein>
    <submittedName>
        <fullName evidence="7">Aromatic-amino-acid aminotransferase 1</fullName>
        <ecNumber evidence="7">2.6.1.57</ecNumber>
    </submittedName>
</protein>
<dbReference type="GO" id="GO:0003677">
    <property type="term" value="F:DNA binding"/>
    <property type="evidence" value="ECO:0007669"/>
    <property type="project" value="UniProtKB-KW"/>
</dbReference>
<accession>A0A0J8DAB0</accession>
<dbReference type="InterPro" id="IPR000524">
    <property type="entry name" value="Tscrpt_reg_HTH_GntR"/>
</dbReference>
<dbReference type="AlphaFoldDB" id="A0A0J8DAB0"/>
<feature type="domain" description="HTH gntR-type" evidence="6">
    <location>
        <begin position="15"/>
        <end position="83"/>
    </location>
</feature>
<dbReference type="RefSeq" id="WP_048570699.1">
    <property type="nucleotide sequence ID" value="NZ_LFVU01000027.1"/>
</dbReference>
<dbReference type="GO" id="GO:0030170">
    <property type="term" value="F:pyridoxal phosphate binding"/>
    <property type="evidence" value="ECO:0007669"/>
    <property type="project" value="InterPro"/>
</dbReference>
<dbReference type="CDD" id="cd07377">
    <property type="entry name" value="WHTH_GntR"/>
    <property type="match status" value="1"/>
</dbReference>
<evidence type="ECO:0000256" key="1">
    <source>
        <dbReference type="ARBA" id="ARBA00005384"/>
    </source>
</evidence>
<reference evidence="7 8" key="1">
    <citation type="submission" date="2015-06" db="EMBL/GenBank/DDBJ databases">
        <title>Draft genome sequence of the purine-degrading Clostridium cylindrosporum HC-1 (DSM 605).</title>
        <authorList>
            <person name="Poehlein A."/>
            <person name="Schiel-Bengelsdorf B."/>
            <person name="Bengelsdorf F."/>
            <person name="Daniel R."/>
            <person name="Duerre P."/>
        </authorList>
    </citation>
    <scope>NUCLEOTIDE SEQUENCE [LARGE SCALE GENOMIC DNA]</scope>
    <source>
        <strain evidence="7 8">DSM 605</strain>
    </source>
</reference>
<dbReference type="Pfam" id="PF00155">
    <property type="entry name" value="Aminotran_1_2"/>
    <property type="match status" value="1"/>
</dbReference>
<evidence type="ECO:0000256" key="5">
    <source>
        <dbReference type="ARBA" id="ARBA00023163"/>
    </source>
</evidence>
<keyword evidence="8" id="KW-1185">Reference proteome</keyword>
<dbReference type="InterPro" id="IPR004839">
    <property type="entry name" value="Aminotransferase_I/II_large"/>
</dbReference>
<evidence type="ECO:0000313" key="8">
    <source>
        <dbReference type="Proteomes" id="UP000036756"/>
    </source>
</evidence>
<name>A0A0J8DAB0_CLOCY</name>